<comment type="caution">
    <text evidence="4">The sequence shown here is derived from an EMBL/GenBank/DDBJ whole genome shotgun (WGS) entry which is preliminary data.</text>
</comment>
<dbReference type="Proteomes" id="UP000295431">
    <property type="component" value="Unassembled WGS sequence"/>
</dbReference>
<keyword evidence="2" id="KW-0472">Membrane</keyword>
<dbReference type="EMBL" id="SMJW01000179">
    <property type="protein sequence ID" value="TDC10291.1"/>
    <property type="molecule type" value="Genomic_DNA"/>
</dbReference>
<evidence type="ECO:0000256" key="1">
    <source>
        <dbReference type="SAM" id="MobiDB-lite"/>
    </source>
</evidence>
<dbReference type="AlphaFoldDB" id="A0A4R4NLK3"/>
<dbReference type="InterPro" id="IPR028087">
    <property type="entry name" value="Tad_N"/>
</dbReference>
<evidence type="ECO:0000313" key="4">
    <source>
        <dbReference type="EMBL" id="TDC10291.1"/>
    </source>
</evidence>
<accession>A0A4R4NLK3</accession>
<proteinExistence type="predicted"/>
<organism evidence="4 5">
    <name type="scientific">Actinomadura bangladeshensis</name>
    <dbReference type="NCBI Taxonomy" id="453573"/>
    <lineage>
        <taxon>Bacteria</taxon>
        <taxon>Bacillati</taxon>
        <taxon>Actinomycetota</taxon>
        <taxon>Actinomycetes</taxon>
        <taxon>Streptosporangiales</taxon>
        <taxon>Thermomonosporaceae</taxon>
        <taxon>Actinomadura</taxon>
    </lineage>
</organism>
<keyword evidence="2" id="KW-1133">Transmembrane helix</keyword>
<gene>
    <name evidence="4" type="ORF">E1284_28265</name>
</gene>
<feature type="transmembrane region" description="Helical" evidence="2">
    <location>
        <begin position="80"/>
        <end position="102"/>
    </location>
</feature>
<protein>
    <recommendedName>
        <fullName evidence="3">Putative Flp pilus-assembly TadG-like N-terminal domain-containing protein</fullName>
    </recommendedName>
</protein>
<sequence>MPSDRPARSIRLPPPGGPGRDGIGAGHLRHSARRRSAAAHARLTHRDQDSPVPCRSLPGKDSVTALAPWIRWHRQRLGDAGSVSIFAVILTLVVVVFFGAVVDFEQKLEARQDANTVAQEAARAGAGRVDLNRAYSDGEFTVDRHAAIAAARDHLRASGYTGTVTASGARAIRVHVTITRPALFLPVIGISHLRADGTATANLTTGVRGPTQP</sequence>
<evidence type="ECO:0000313" key="5">
    <source>
        <dbReference type="Proteomes" id="UP000295431"/>
    </source>
</evidence>
<dbReference type="Pfam" id="PF13400">
    <property type="entry name" value="Tad"/>
    <property type="match status" value="1"/>
</dbReference>
<reference evidence="4 5" key="1">
    <citation type="submission" date="2019-03" db="EMBL/GenBank/DDBJ databases">
        <title>Draft genome sequences of novel Actinobacteria.</title>
        <authorList>
            <person name="Sahin N."/>
            <person name="Ay H."/>
            <person name="Saygin H."/>
        </authorList>
    </citation>
    <scope>NUCLEOTIDE SEQUENCE [LARGE SCALE GENOMIC DNA]</scope>
    <source>
        <strain evidence="4 5">DSM 45347</strain>
    </source>
</reference>
<keyword evidence="2" id="KW-0812">Transmembrane</keyword>
<feature type="region of interest" description="Disordered" evidence="1">
    <location>
        <begin position="1"/>
        <end position="28"/>
    </location>
</feature>
<evidence type="ECO:0000256" key="2">
    <source>
        <dbReference type="SAM" id="Phobius"/>
    </source>
</evidence>
<evidence type="ECO:0000259" key="3">
    <source>
        <dbReference type="Pfam" id="PF13400"/>
    </source>
</evidence>
<name>A0A4R4NLK3_9ACTN</name>
<feature type="domain" description="Putative Flp pilus-assembly TadG-like N-terminal" evidence="3">
    <location>
        <begin position="81"/>
        <end position="127"/>
    </location>
</feature>
<keyword evidence="5" id="KW-1185">Reference proteome</keyword>
<dbReference type="OrthoDB" id="3538322at2"/>